<dbReference type="AlphaFoldDB" id="A0A8T0H8H9"/>
<evidence type="ECO:0000313" key="4">
    <source>
        <dbReference type="EMBL" id="KAG0568246.1"/>
    </source>
</evidence>
<reference evidence="4 5" key="1">
    <citation type="submission" date="2020-06" db="EMBL/GenBank/DDBJ databases">
        <title>WGS assembly of Ceratodon purpureus strain R40.</title>
        <authorList>
            <person name="Carey S.B."/>
            <person name="Jenkins J."/>
            <person name="Shu S."/>
            <person name="Lovell J.T."/>
            <person name="Sreedasyam A."/>
            <person name="Maumus F."/>
            <person name="Tiley G.P."/>
            <person name="Fernandez-Pozo N."/>
            <person name="Barry K."/>
            <person name="Chen C."/>
            <person name="Wang M."/>
            <person name="Lipzen A."/>
            <person name="Daum C."/>
            <person name="Saski C.A."/>
            <person name="Payton A.C."/>
            <person name="Mcbreen J.C."/>
            <person name="Conrad R.E."/>
            <person name="Kollar L.M."/>
            <person name="Olsson S."/>
            <person name="Huttunen S."/>
            <person name="Landis J.B."/>
            <person name="Wickett N.J."/>
            <person name="Johnson M.G."/>
            <person name="Rensing S.A."/>
            <person name="Grimwood J."/>
            <person name="Schmutz J."/>
            <person name="Mcdaniel S.F."/>
        </authorList>
    </citation>
    <scope>NUCLEOTIDE SEQUENCE [LARGE SCALE GENOMIC DNA]</scope>
    <source>
        <strain evidence="4 5">R40</strain>
    </source>
</reference>
<dbReference type="InterPro" id="IPR056813">
    <property type="entry name" value="GIL1_IRKI_C"/>
</dbReference>
<sequence length="1007" mass="113386">MPSLVGSSGRIEKLEILNFKSYKCHQIVGSYQNFAAIIADHGVGRTDLEDAISFVLGVRSFQLPGVQPGNSFYGFQDRDLGEQRGRVAYVKLVFRTGSGEEIQFGRAITSSGTSEYRINNIPVTWDIYNNTMKGLNILGEVETDACKDYKEQNPVSEALSAPDELKKIHLELEIQKARSEEKMIPTHQKRKMFAAQRKLAREQKDEEDEEDVHRIRTELELKAAEARMKVEFKGNMESLSADIERTASDFEALDQYETLRERERKSLERSDAARKAAIEAADKWKAANQLSSRPASPMSMLDNGDAASNRVNVTQVPDITRSKSRLNMKDATESRENGRDFQSNGIASIDMGNITVHELNRVGVESVEKQSNIRDGDADIPIVELSEHRRINRYRLRNGSIDGTQSPGYEEWKQVHESHRRAERSSWPGASAPHVLRTLDDYDDQVYWSDSAEDVMDPDRDNVGKAEELAEELYRDAMELHNRLVAEADVNAAIAASVASGKGHSLIAETKETCGDIMLYANSHGQNGRNGTLAPVLIPADNSESRSVSFSQTSQCSADTPGSQGQTEGAHLDKIDASVLNFRSEANQNPGSTQLVGKGGDIITNGDHHLKMKTLADFPDNQKDGDYKMALEKEMNRLRDSNVRKQVKIDSLQKWRAYYKLELEDKDRILEQIEKNHVKEMTKKDKAVKKMEKQHARDLAHQDIKREELEDKLRGEIKELNLVIEELSGQLYDMEEHLAAGGIPYKPTVNENTGPSSKTLLSAVIGVKEAAHTFSRTFMSYLKQHLTKARDLDEQICLESEVIVARPSDYKFLVQSFICRRMFLDFDSECFNIDTCMTEIFDIEEHSRACFQEYMTYRNVADTVTLLTDNRPHSAFLREFCFKKFLHIVSESTEEAFFGDFNHSDDICAGRHPSSRFYESYCKLAVSVWLLHRLAFSFQPPARMISVRKGAQFNPTYMESAVPGISSGGLGDGESALPFEALVGLMVHPGFRVGSSVIRAQVYLVTT</sequence>
<feature type="region of interest" description="Disordered" evidence="2">
    <location>
        <begin position="543"/>
        <end position="569"/>
    </location>
</feature>
<feature type="coiled-coil region" evidence="1">
    <location>
        <begin position="706"/>
        <end position="737"/>
    </location>
</feature>
<dbReference type="Gene3D" id="3.40.50.300">
    <property type="entry name" value="P-loop containing nucleotide triphosphate hydrolases"/>
    <property type="match status" value="1"/>
</dbReference>
<dbReference type="EMBL" id="CM026427">
    <property type="protein sequence ID" value="KAG0568246.1"/>
    <property type="molecule type" value="Genomic_DNA"/>
</dbReference>
<accession>A0A8T0H8H9</accession>
<feature type="domain" description="GIL1/IRKI C-terminal" evidence="3">
    <location>
        <begin position="944"/>
        <end position="1003"/>
    </location>
</feature>
<comment type="caution">
    <text evidence="4">The sequence shown here is derived from an EMBL/GenBank/DDBJ whole genome shotgun (WGS) entry which is preliminary data.</text>
</comment>
<proteinExistence type="predicted"/>
<evidence type="ECO:0000313" key="5">
    <source>
        <dbReference type="Proteomes" id="UP000822688"/>
    </source>
</evidence>
<gene>
    <name evidence="4" type="ORF">KC19_6G005800</name>
</gene>
<protein>
    <recommendedName>
        <fullName evidence="3">GIL1/IRKI C-terminal domain-containing protein</fullName>
    </recommendedName>
</protein>
<evidence type="ECO:0000256" key="1">
    <source>
        <dbReference type="SAM" id="Coils"/>
    </source>
</evidence>
<evidence type="ECO:0000256" key="2">
    <source>
        <dbReference type="SAM" id="MobiDB-lite"/>
    </source>
</evidence>
<dbReference type="Pfam" id="PF24994">
    <property type="entry name" value="GIL1_IRKI_C"/>
    <property type="match status" value="1"/>
</dbReference>
<name>A0A8T0H8H9_CERPU</name>
<dbReference type="PANTHER" id="PTHR31161">
    <property type="entry name" value="PROTEIN GRAVITROPIC IN THE LIGHT 1"/>
    <property type="match status" value="1"/>
</dbReference>
<feature type="compositionally biased region" description="Polar residues" evidence="2">
    <location>
        <begin position="545"/>
        <end position="567"/>
    </location>
</feature>
<dbReference type="GO" id="GO:0009959">
    <property type="term" value="P:negative gravitropism"/>
    <property type="evidence" value="ECO:0007669"/>
    <property type="project" value="InterPro"/>
</dbReference>
<organism evidence="4 5">
    <name type="scientific">Ceratodon purpureus</name>
    <name type="common">Fire moss</name>
    <name type="synonym">Dicranum purpureum</name>
    <dbReference type="NCBI Taxonomy" id="3225"/>
    <lineage>
        <taxon>Eukaryota</taxon>
        <taxon>Viridiplantae</taxon>
        <taxon>Streptophyta</taxon>
        <taxon>Embryophyta</taxon>
        <taxon>Bryophyta</taxon>
        <taxon>Bryophytina</taxon>
        <taxon>Bryopsida</taxon>
        <taxon>Dicranidae</taxon>
        <taxon>Pseudoditrichales</taxon>
        <taxon>Ditrichaceae</taxon>
        <taxon>Ceratodon</taxon>
    </lineage>
</organism>
<dbReference type="InterPro" id="IPR027417">
    <property type="entry name" value="P-loop_NTPase"/>
</dbReference>
<dbReference type="Proteomes" id="UP000822688">
    <property type="component" value="Chromosome 6"/>
</dbReference>
<keyword evidence="5" id="KW-1185">Reference proteome</keyword>
<evidence type="ECO:0000259" key="3">
    <source>
        <dbReference type="Pfam" id="PF24994"/>
    </source>
</evidence>
<dbReference type="InterPro" id="IPR040225">
    <property type="entry name" value="GIL1-like"/>
</dbReference>
<dbReference type="GO" id="GO:0009639">
    <property type="term" value="P:response to red or far red light"/>
    <property type="evidence" value="ECO:0007669"/>
    <property type="project" value="InterPro"/>
</dbReference>
<keyword evidence="1" id="KW-0175">Coiled coil</keyword>